<evidence type="ECO:0000256" key="2">
    <source>
        <dbReference type="ARBA" id="ARBA00022803"/>
    </source>
</evidence>
<evidence type="ECO:0000313" key="5">
    <source>
        <dbReference type="EMBL" id="MCP1102618.1"/>
    </source>
</evidence>
<evidence type="ECO:0000313" key="6">
    <source>
        <dbReference type="Proteomes" id="UP001523566"/>
    </source>
</evidence>
<sequence>MMKKRLRLLCLFLVMGLLVACTKKNPGKEGLAYLEEGNYESAIEEFEKAVEKEVNVGDAYRGIGLAKWEMEDYEGAAAAFESALQNGTKETATIYNLLGLCKLNSGSYESGIQYFEQGIDLGEGSGELMKEMRYNQIAAFEKKGDFESAKVKLASYIADYPEDEKAKKEHDFLETR</sequence>
<evidence type="ECO:0000256" key="1">
    <source>
        <dbReference type="ARBA" id="ARBA00022737"/>
    </source>
</evidence>
<accession>A0ABT1EA00</accession>
<dbReference type="PANTHER" id="PTHR44858:SF1">
    <property type="entry name" value="UDP-N-ACETYLGLUCOSAMINE--PEPTIDE N-ACETYLGLUCOSAMINYLTRANSFERASE SPINDLY-RELATED"/>
    <property type="match status" value="1"/>
</dbReference>
<feature type="chain" id="PRO_5045759461" evidence="4">
    <location>
        <begin position="21"/>
        <end position="176"/>
    </location>
</feature>
<dbReference type="RefSeq" id="WP_262066403.1">
    <property type="nucleotide sequence ID" value="NZ_JAMXOD010000012.1"/>
</dbReference>
<name>A0ABT1EA00_9FIRM</name>
<dbReference type="Gene3D" id="1.25.40.10">
    <property type="entry name" value="Tetratricopeptide repeat domain"/>
    <property type="match status" value="2"/>
</dbReference>
<comment type="caution">
    <text evidence="5">The sequence shown here is derived from an EMBL/GenBank/DDBJ whole genome shotgun (WGS) entry which is preliminary data.</text>
</comment>
<dbReference type="EMBL" id="JAMZFW010000012">
    <property type="protein sequence ID" value="MCP1102618.1"/>
    <property type="molecule type" value="Genomic_DNA"/>
</dbReference>
<keyword evidence="1" id="KW-0677">Repeat</keyword>
<dbReference type="Pfam" id="PF13181">
    <property type="entry name" value="TPR_8"/>
    <property type="match status" value="1"/>
</dbReference>
<reference evidence="5 6" key="1">
    <citation type="journal article" date="2022" name="Genome Biol. Evol.">
        <title>Host diet, physiology and behaviors set the stage for Lachnospiraceae cladogenesis.</title>
        <authorList>
            <person name="Vera-Ponce De Leon A."/>
            <person name="Schneider M."/>
            <person name="Jahnes B.C."/>
            <person name="Sadowski V."/>
            <person name="Camuy-Velez L.A."/>
            <person name="Duan J."/>
            <person name="Sabree Z.L."/>
        </authorList>
    </citation>
    <scope>NUCLEOTIDE SEQUENCE [LARGE SCALE GENOMIC DNA]</scope>
    <source>
        <strain evidence="5 6">PAL113</strain>
    </source>
</reference>
<dbReference type="SMART" id="SM00028">
    <property type="entry name" value="TPR"/>
    <property type="match status" value="3"/>
</dbReference>
<dbReference type="Pfam" id="PF13432">
    <property type="entry name" value="TPR_16"/>
    <property type="match status" value="1"/>
</dbReference>
<evidence type="ECO:0000256" key="3">
    <source>
        <dbReference type="PROSITE-ProRule" id="PRU00339"/>
    </source>
</evidence>
<dbReference type="SUPFAM" id="SSF48452">
    <property type="entry name" value="TPR-like"/>
    <property type="match status" value="1"/>
</dbReference>
<proteinExistence type="predicted"/>
<organism evidence="5 6">
    <name type="scientific">Aequitasia blattaphilus</name>
    <dbReference type="NCBI Taxonomy" id="2949332"/>
    <lineage>
        <taxon>Bacteria</taxon>
        <taxon>Bacillati</taxon>
        <taxon>Bacillota</taxon>
        <taxon>Clostridia</taxon>
        <taxon>Lachnospirales</taxon>
        <taxon>Lachnospiraceae</taxon>
        <taxon>Aequitasia</taxon>
    </lineage>
</organism>
<evidence type="ECO:0000256" key="4">
    <source>
        <dbReference type="SAM" id="SignalP"/>
    </source>
</evidence>
<dbReference type="PROSITE" id="PS51257">
    <property type="entry name" value="PROKAR_LIPOPROTEIN"/>
    <property type="match status" value="1"/>
</dbReference>
<protein>
    <submittedName>
        <fullName evidence="5">Tetratricopeptide repeat protein</fullName>
    </submittedName>
</protein>
<dbReference type="InterPro" id="IPR011990">
    <property type="entry name" value="TPR-like_helical_dom_sf"/>
</dbReference>
<feature type="repeat" description="TPR" evidence="3">
    <location>
        <begin position="92"/>
        <end position="125"/>
    </location>
</feature>
<feature type="repeat" description="TPR" evidence="3">
    <location>
        <begin position="23"/>
        <end position="56"/>
    </location>
</feature>
<dbReference type="Proteomes" id="UP001523566">
    <property type="component" value="Unassembled WGS sequence"/>
</dbReference>
<feature type="signal peptide" evidence="4">
    <location>
        <begin position="1"/>
        <end position="20"/>
    </location>
</feature>
<dbReference type="Pfam" id="PF13174">
    <property type="entry name" value="TPR_6"/>
    <property type="match status" value="1"/>
</dbReference>
<dbReference type="PANTHER" id="PTHR44858">
    <property type="entry name" value="TETRATRICOPEPTIDE REPEAT PROTEIN 6"/>
    <property type="match status" value="1"/>
</dbReference>
<keyword evidence="6" id="KW-1185">Reference proteome</keyword>
<keyword evidence="4" id="KW-0732">Signal</keyword>
<keyword evidence="2 3" id="KW-0802">TPR repeat</keyword>
<gene>
    <name evidence="5" type="ORF">NK125_09345</name>
</gene>
<dbReference type="PROSITE" id="PS50005">
    <property type="entry name" value="TPR"/>
    <property type="match status" value="2"/>
</dbReference>
<dbReference type="InterPro" id="IPR050498">
    <property type="entry name" value="Ycf3"/>
</dbReference>
<dbReference type="InterPro" id="IPR019734">
    <property type="entry name" value="TPR_rpt"/>
</dbReference>